<dbReference type="SMART" id="SM00861">
    <property type="entry name" value="Transket_pyr"/>
    <property type="match status" value="1"/>
</dbReference>
<dbReference type="InterPro" id="IPR009014">
    <property type="entry name" value="Transketo_C/PFOR_II"/>
</dbReference>
<organism evidence="14 15">
    <name type="scientific">Abeliophyllum distichum</name>
    <dbReference type="NCBI Taxonomy" id="126358"/>
    <lineage>
        <taxon>Eukaryota</taxon>
        <taxon>Viridiplantae</taxon>
        <taxon>Streptophyta</taxon>
        <taxon>Embryophyta</taxon>
        <taxon>Tracheophyta</taxon>
        <taxon>Spermatophyta</taxon>
        <taxon>Magnoliopsida</taxon>
        <taxon>eudicotyledons</taxon>
        <taxon>Gunneridae</taxon>
        <taxon>Pentapetalae</taxon>
        <taxon>asterids</taxon>
        <taxon>lamiids</taxon>
        <taxon>Lamiales</taxon>
        <taxon>Oleaceae</taxon>
        <taxon>Forsythieae</taxon>
        <taxon>Abeliophyllum</taxon>
    </lineage>
</organism>
<dbReference type="Gene3D" id="3.40.50.970">
    <property type="match status" value="2"/>
</dbReference>
<dbReference type="PANTHER" id="PTHR43322">
    <property type="entry name" value="1-D-DEOXYXYLULOSE 5-PHOSPHATE SYNTHASE-RELATED"/>
    <property type="match status" value="1"/>
</dbReference>
<comment type="cofactor">
    <cofactor evidence="1">
        <name>Mg(2+)</name>
        <dbReference type="ChEBI" id="CHEBI:18420"/>
    </cofactor>
</comment>
<evidence type="ECO:0000256" key="12">
    <source>
        <dbReference type="ARBA" id="ARBA00023229"/>
    </source>
</evidence>
<comment type="cofactor">
    <cofactor evidence="2">
        <name>thiamine diphosphate</name>
        <dbReference type="ChEBI" id="CHEBI:58937"/>
    </cofactor>
</comment>
<dbReference type="InterPro" id="IPR033248">
    <property type="entry name" value="Transketolase_C"/>
</dbReference>
<dbReference type="GO" id="GO:0008661">
    <property type="term" value="F:1-deoxy-D-xylulose-5-phosphate synthase activity"/>
    <property type="evidence" value="ECO:0007669"/>
    <property type="project" value="UniProtKB-EC"/>
</dbReference>
<dbReference type="Pfam" id="PF02779">
    <property type="entry name" value="Transket_pyr"/>
    <property type="match status" value="1"/>
</dbReference>
<accession>A0ABD1SEM8</accession>
<evidence type="ECO:0000256" key="1">
    <source>
        <dbReference type="ARBA" id="ARBA00001946"/>
    </source>
</evidence>
<dbReference type="FunFam" id="3.40.50.970:FF:000005">
    <property type="entry name" value="1-deoxy-D-xylulose-5-phosphate synthase"/>
    <property type="match status" value="1"/>
</dbReference>
<feature type="domain" description="Transketolase-like pyrimidine-binding" evidence="13">
    <location>
        <begin position="161"/>
        <end position="326"/>
    </location>
</feature>
<evidence type="ECO:0000256" key="6">
    <source>
        <dbReference type="ARBA" id="ARBA00013150"/>
    </source>
</evidence>
<dbReference type="SUPFAM" id="SSF52518">
    <property type="entry name" value="Thiamin diphosphate-binding fold (THDP-binding)"/>
    <property type="match status" value="2"/>
</dbReference>
<comment type="similarity">
    <text evidence="4">Belongs to the transketolase family. DXPS subfamily.</text>
</comment>
<dbReference type="Proteomes" id="UP001604336">
    <property type="component" value="Unassembled WGS sequence"/>
</dbReference>
<keyword evidence="8" id="KW-0479">Metal-binding</keyword>
<evidence type="ECO:0000256" key="2">
    <source>
        <dbReference type="ARBA" id="ARBA00001964"/>
    </source>
</evidence>
<evidence type="ECO:0000256" key="8">
    <source>
        <dbReference type="ARBA" id="ARBA00022723"/>
    </source>
</evidence>
<keyword evidence="7" id="KW-0808">Transferase</keyword>
<evidence type="ECO:0000259" key="13">
    <source>
        <dbReference type="SMART" id="SM00861"/>
    </source>
</evidence>
<dbReference type="EC" id="2.2.1.7" evidence="6"/>
<evidence type="ECO:0000256" key="11">
    <source>
        <dbReference type="ARBA" id="ARBA00023052"/>
    </source>
</evidence>
<protein>
    <recommendedName>
        <fullName evidence="6">1-deoxy-D-xylulose-5-phosphate synthase</fullName>
        <ecNumber evidence="6">2.2.1.7</ecNumber>
    </recommendedName>
</protein>
<dbReference type="InterPro" id="IPR020826">
    <property type="entry name" value="Transketolase_BS"/>
</dbReference>
<dbReference type="EMBL" id="JBFOLK010000007">
    <property type="protein sequence ID" value="KAL2498961.1"/>
    <property type="molecule type" value="Genomic_DNA"/>
</dbReference>
<dbReference type="PANTHER" id="PTHR43322:SF4">
    <property type="entry name" value="1-DEOXY-D-XYLULOSE-5-PHOSPHATE SYNTHASE 2, CHLOROPLASTIC-RELATED"/>
    <property type="match status" value="1"/>
</dbReference>
<evidence type="ECO:0000256" key="5">
    <source>
        <dbReference type="ARBA" id="ARBA00011738"/>
    </source>
</evidence>
<dbReference type="GO" id="GO:0019288">
    <property type="term" value="P:isopentenyl diphosphate biosynthetic process, methylerythritol 4-phosphate pathway"/>
    <property type="evidence" value="ECO:0007669"/>
    <property type="project" value="UniProtKB-ARBA"/>
</dbReference>
<dbReference type="NCBIfam" id="TIGR00204">
    <property type="entry name" value="dxs"/>
    <property type="match status" value="1"/>
</dbReference>
<evidence type="ECO:0000256" key="7">
    <source>
        <dbReference type="ARBA" id="ARBA00022679"/>
    </source>
</evidence>
<dbReference type="PROSITE" id="PS00802">
    <property type="entry name" value="TRANSKETOLASE_2"/>
    <property type="match status" value="1"/>
</dbReference>
<keyword evidence="15" id="KW-1185">Reference proteome</keyword>
<keyword evidence="9" id="KW-0460">Magnesium</keyword>
<dbReference type="FunFam" id="3.40.50.920:FF:000002">
    <property type="entry name" value="1-deoxy-D-xylulose-5-phosphate synthase"/>
    <property type="match status" value="1"/>
</dbReference>
<evidence type="ECO:0000313" key="15">
    <source>
        <dbReference type="Proteomes" id="UP001604336"/>
    </source>
</evidence>
<comment type="subunit">
    <text evidence="5">Homodimer.</text>
</comment>
<dbReference type="AlphaFoldDB" id="A0ABD1SEM8"/>
<keyword evidence="12" id="KW-0414">Isoprene biosynthesis</keyword>
<gene>
    <name evidence="14" type="ORF">Adt_24511</name>
</gene>
<keyword evidence="10" id="KW-0784">Thiamine biosynthesis</keyword>
<comment type="caution">
    <text evidence="14">The sequence shown here is derived from an EMBL/GenBank/DDBJ whole genome shotgun (WGS) entry which is preliminary data.</text>
</comment>
<dbReference type="GO" id="GO:0046872">
    <property type="term" value="F:metal ion binding"/>
    <property type="evidence" value="ECO:0007669"/>
    <property type="project" value="UniProtKB-KW"/>
</dbReference>
<dbReference type="InterPro" id="IPR005475">
    <property type="entry name" value="Transketolase-like_Pyr-bd"/>
</dbReference>
<dbReference type="Gene3D" id="3.40.50.920">
    <property type="match status" value="1"/>
</dbReference>
<evidence type="ECO:0000256" key="4">
    <source>
        <dbReference type="ARBA" id="ARBA00011081"/>
    </source>
</evidence>
<dbReference type="InterPro" id="IPR029061">
    <property type="entry name" value="THDP-binding"/>
</dbReference>
<dbReference type="InterPro" id="IPR005477">
    <property type="entry name" value="Dxylulose-5-P_synthase"/>
</dbReference>
<evidence type="ECO:0000256" key="9">
    <source>
        <dbReference type="ARBA" id="ARBA00022842"/>
    </source>
</evidence>
<proteinExistence type="inferred from homology"/>
<dbReference type="SUPFAM" id="SSF52922">
    <property type="entry name" value="TK C-terminal domain-like"/>
    <property type="match status" value="1"/>
</dbReference>
<dbReference type="CDD" id="cd07033">
    <property type="entry name" value="TPP_PYR_DXS_TK_like"/>
    <property type="match status" value="1"/>
</dbReference>
<evidence type="ECO:0000313" key="14">
    <source>
        <dbReference type="EMBL" id="KAL2498961.1"/>
    </source>
</evidence>
<dbReference type="Pfam" id="PF02780">
    <property type="entry name" value="Transketolase_C"/>
    <property type="match status" value="1"/>
</dbReference>
<reference evidence="15" key="1">
    <citation type="submission" date="2024-07" db="EMBL/GenBank/DDBJ databases">
        <title>Two chromosome-level genome assemblies of Korean endemic species Abeliophyllum distichum and Forsythia ovata (Oleaceae).</title>
        <authorList>
            <person name="Jang H."/>
        </authorList>
    </citation>
    <scope>NUCLEOTIDE SEQUENCE [LARGE SCALE GENOMIC DNA]</scope>
</reference>
<dbReference type="GO" id="GO:0009228">
    <property type="term" value="P:thiamine biosynthetic process"/>
    <property type="evidence" value="ECO:0007669"/>
    <property type="project" value="UniProtKB-KW"/>
</dbReference>
<sequence length="482" mass="52309">MKNLSSKDLEQLAAELRAEIIYAPHVGALSGALSKLQASPKFRQLREAAKSITKQIGPQAHEVAAKFDEYAKGMLSGSGSTFFEELGLYYIGPVDGHNINDLVTIFEKVKQMPAPGPVLIHIVTEKGKGYPPAEAAADRMHGVVKYDPKTGKQNKPKPSTLTHTQYFAESLIKEAEMDNRVVAIHAAMGGGTGLNYFQKRFPDRCFDVGIAEQHAVTFAAGLATEGLKPFCAIYSTFLQRGYDQVVHDVDLQKLPVRFAMDRAGLVGADGPTHCGAFDVTYMACLPNMVVMAPSDEAELMHMVATAAAIDDRPSCFRFPRGNGVGAVLPSNNKGTPLEIGKGRILREGNRVALLGYGAMVQQCLGAAEILKSHNIFPTIADARFCKPLDADLIRRLAKEHEILITVEEGSIGGFGSHVSHFLSLNGILDGPLKLRSMMLPDRYIDHGAPQDQIEQAGLSSRHIYATVLSLLGRPKEALTLHR</sequence>
<keyword evidence="11" id="KW-0786">Thiamine pyrophosphate</keyword>
<evidence type="ECO:0000256" key="3">
    <source>
        <dbReference type="ARBA" id="ARBA00004980"/>
    </source>
</evidence>
<comment type="pathway">
    <text evidence="3">Metabolic intermediate biosynthesis; 1-deoxy-D-xylulose 5-phosphate biosynthesis; 1-deoxy-D-xylulose 5-phosphate from D-glyceraldehyde 3-phosphate and pyruvate: step 1/1.</text>
</comment>
<dbReference type="Pfam" id="PF13292">
    <property type="entry name" value="DXP_synthase_N"/>
    <property type="match status" value="1"/>
</dbReference>
<evidence type="ECO:0000256" key="10">
    <source>
        <dbReference type="ARBA" id="ARBA00022977"/>
    </source>
</evidence>
<name>A0ABD1SEM8_9LAMI</name>